<evidence type="ECO:0000313" key="4">
    <source>
        <dbReference type="Proteomes" id="UP000276991"/>
    </source>
</evidence>
<evidence type="ECO:0000313" key="3">
    <source>
        <dbReference type="EMBL" id="VBB28509.1"/>
    </source>
</evidence>
<keyword evidence="4" id="KW-1185">Reference proteome</keyword>
<name>A0A498SIP3_ACAVI</name>
<feature type="repeat" description="ARM" evidence="2">
    <location>
        <begin position="276"/>
        <end position="303"/>
    </location>
</feature>
<dbReference type="AlphaFoldDB" id="A0A498SIP3"/>
<dbReference type="SMART" id="SM00185">
    <property type="entry name" value="ARM"/>
    <property type="match status" value="7"/>
</dbReference>
<evidence type="ECO:0000256" key="2">
    <source>
        <dbReference type="PROSITE-ProRule" id="PRU00259"/>
    </source>
</evidence>
<dbReference type="PANTHER" id="PTHR45976">
    <property type="entry name" value="ARMADILLO SEGMENT POLARITY PROTEIN"/>
    <property type="match status" value="1"/>
</dbReference>
<dbReference type="CDD" id="cd21719">
    <property type="entry name" value="CTNNAbd_CTNNB1-like"/>
    <property type="match status" value="1"/>
</dbReference>
<dbReference type="PRINTS" id="PR01869">
    <property type="entry name" value="BCATNINFAMLY"/>
</dbReference>
<dbReference type="Pfam" id="PF00514">
    <property type="entry name" value="Arm"/>
    <property type="match status" value="2"/>
</dbReference>
<dbReference type="SUPFAM" id="SSF48371">
    <property type="entry name" value="ARM repeat"/>
    <property type="match status" value="1"/>
</dbReference>
<proteinExistence type="predicted"/>
<dbReference type="GO" id="GO:0007155">
    <property type="term" value="P:cell adhesion"/>
    <property type="evidence" value="ECO:0007669"/>
    <property type="project" value="InterPro"/>
</dbReference>
<dbReference type="InterPro" id="IPR000225">
    <property type="entry name" value="Armadillo"/>
</dbReference>
<dbReference type="Gene3D" id="1.25.10.10">
    <property type="entry name" value="Leucine-rich Repeat Variant"/>
    <property type="match status" value="1"/>
</dbReference>
<dbReference type="OrthoDB" id="195736at2759"/>
<gene>
    <name evidence="3" type="ORF">NAV_LOCUS3339</name>
</gene>
<dbReference type="GO" id="GO:0045296">
    <property type="term" value="F:cadherin binding"/>
    <property type="evidence" value="ECO:0007669"/>
    <property type="project" value="InterPro"/>
</dbReference>
<dbReference type="PROSITE" id="PS50176">
    <property type="entry name" value="ARM_REPEAT"/>
    <property type="match status" value="2"/>
</dbReference>
<reference evidence="3 4" key="1">
    <citation type="submission" date="2018-08" db="EMBL/GenBank/DDBJ databases">
        <authorList>
            <person name="Laetsch R D."/>
            <person name="Stevens L."/>
            <person name="Kumar S."/>
            <person name="Blaxter L. M."/>
        </authorList>
    </citation>
    <scope>NUCLEOTIDE SEQUENCE [LARGE SCALE GENOMIC DNA]</scope>
</reference>
<feature type="repeat" description="ARM" evidence="2">
    <location>
        <begin position="360"/>
        <end position="404"/>
    </location>
</feature>
<protein>
    <recommendedName>
        <fullName evidence="5">Armadillo repeat-containing domain-containing protein</fullName>
    </recommendedName>
</protein>
<accession>A0A498SIP3</accession>
<evidence type="ECO:0008006" key="5">
    <source>
        <dbReference type="Google" id="ProtNLM"/>
    </source>
</evidence>
<organism evidence="3 4">
    <name type="scientific">Acanthocheilonema viteae</name>
    <name type="common">Filarial nematode worm</name>
    <name type="synonym">Dipetalonema viteae</name>
    <dbReference type="NCBI Taxonomy" id="6277"/>
    <lineage>
        <taxon>Eukaryota</taxon>
        <taxon>Metazoa</taxon>
        <taxon>Ecdysozoa</taxon>
        <taxon>Nematoda</taxon>
        <taxon>Chromadorea</taxon>
        <taxon>Rhabditida</taxon>
        <taxon>Spirurina</taxon>
        <taxon>Spiruromorpha</taxon>
        <taxon>Filarioidea</taxon>
        <taxon>Onchocercidae</taxon>
        <taxon>Acanthocheilonema</taxon>
    </lineage>
</organism>
<evidence type="ECO:0000256" key="1">
    <source>
        <dbReference type="ARBA" id="ARBA00022473"/>
    </source>
</evidence>
<dbReference type="InterPro" id="IPR011989">
    <property type="entry name" value="ARM-like"/>
</dbReference>
<dbReference type="STRING" id="6277.A0A498SIP3"/>
<sequence>MENGEALRLDHNLSPLLSNNSEANYAYVLFKIFMGLFEVHMMNSFETLMETVLNLFGILKQTMLFYYVAVHLPNSPMSKEDYDPTIDESYAQTRSDRIRAAMFPDLYPVKTSDMASLPYRSTIVAKLAEPSQLLTTAVVELLSLQDETELTTKAIPELVKLLADKDEDFTACLFNLRRVSCPPCGQAFSRKSAAFAALNRLPNLTSDTVIMRAVHMVHMLSRESKAVNAIASNPTLINALCGVTRLENDAIRRDALGALSHISEHAEGRMLIFRSGGIPELVRMLGTPLDAVRHYAITTLHNLLLFMDYAKEEARACGGLEAMTPLLRENNSRFLALLTDSLYLLLLDNPQSKLSFLSLSGPSSLIDLLDTHRHYPKLVYTAVRCIRALSVCPQNKTALISLGVLNILGDFIDNVDDRTQFAILCAIRNLSDAATNESSLGPLIISLIHVVATGEESTSACAAGILSNLTCNNIRNKQTLCFNRGMDALCSALERFSTVEEVTEPTLCALRHCTARHPLASQAQSDIRLSQTLPVILELISSMRAPVVKAALGLVRNLALLPANLHPLTHEKTSKGESVVTLAVDVLGRAGTQLRQDPDALADGVAMRELVEGAVSALHQLGNDPQSADLMLRDHPFVDMLIKLLSWEEIYANDDELLQRELLGLLYQLSKTPEGARQLDMYGPTPILADALHSKHRAICRFLSEL</sequence>
<dbReference type="InterPro" id="IPR013284">
    <property type="entry name" value="Beta-catenin"/>
</dbReference>
<dbReference type="Proteomes" id="UP000276991">
    <property type="component" value="Unassembled WGS sequence"/>
</dbReference>
<dbReference type="InterPro" id="IPR016024">
    <property type="entry name" value="ARM-type_fold"/>
</dbReference>
<keyword evidence="1" id="KW-0217">Developmental protein</keyword>
<dbReference type="EMBL" id="UPTC01000418">
    <property type="protein sequence ID" value="VBB28509.1"/>
    <property type="molecule type" value="Genomic_DNA"/>
</dbReference>